<dbReference type="EMBL" id="CM017326">
    <property type="protein sequence ID" value="KAE8077344.1"/>
    <property type="molecule type" value="Genomic_DNA"/>
</dbReference>
<proteinExistence type="predicted"/>
<feature type="region of interest" description="Disordered" evidence="1">
    <location>
        <begin position="19"/>
        <end position="39"/>
    </location>
</feature>
<name>A0A5N6RFF7_9ROSI</name>
<evidence type="ECO:0000313" key="2">
    <source>
        <dbReference type="EMBL" id="KAE8077344.1"/>
    </source>
</evidence>
<keyword evidence="3" id="KW-1185">Reference proteome</keyword>
<evidence type="ECO:0000313" key="3">
    <source>
        <dbReference type="Proteomes" id="UP000327013"/>
    </source>
</evidence>
<dbReference type="AlphaFoldDB" id="A0A5N6RFF7"/>
<gene>
    <name evidence="2" type="ORF">FH972_015916</name>
</gene>
<sequence length="102" mass="11206">MRFSSKRAIAHTDCPTIPVESGNNKSRVTPYSPCHGRNSHLTGSIRVKASRQIASRANLAVPSPDRSQEMLQMREELASLDVVRRQAMATAWVQALSGKGDM</sequence>
<organism evidence="2 3">
    <name type="scientific">Carpinus fangiana</name>
    <dbReference type="NCBI Taxonomy" id="176857"/>
    <lineage>
        <taxon>Eukaryota</taxon>
        <taxon>Viridiplantae</taxon>
        <taxon>Streptophyta</taxon>
        <taxon>Embryophyta</taxon>
        <taxon>Tracheophyta</taxon>
        <taxon>Spermatophyta</taxon>
        <taxon>Magnoliopsida</taxon>
        <taxon>eudicotyledons</taxon>
        <taxon>Gunneridae</taxon>
        <taxon>Pentapetalae</taxon>
        <taxon>rosids</taxon>
        <taxon>fabids</taxon>
        <taxon>Fagales</taxon>
        <taxon>Betulaceae</taxon>
        <taxon>Carpinus</taxon>
    </lineage>
</organism>
<dbReference type="Proteomes" id="UP000327013">
    <property type="component" value="Chromosome 6"/>
</dbReference>
<protein>
    <submittedName>
        <fullName evidence="2">Uncharacterized protein</fullName>
    </submittedName>
</protein>
<evidence type="ECO:0000256" key="1">
    <source>
        <dbReference type="SAM" id="MobiDB-lite"/>
    </source>
</evidence>
<reference evidence="2 3" key="1">
    <citation type="submission" date="2019-06" db="EMBL/GenBank/DDBJ databases">
        <title>A chromosomal-level reference genome of Carpinus fangiana (Coryloideae, Betulaceae).</title>
        <authorList>
            <person name="Yang X."/>
            <person name="Wang Z."/>
            <person name="Zhang L."/>
            <person name="Hao G."/>
            <person name="Liu J."/>
            <person name="Yang Y."/>
        </authorList>
    </citation>
    <scope>NUCLEOTIDE SEQUENCE [LARGE SCALE GENOMIC DNA]</scope>
    <source>
        <strain evidence="2">Cfa_2016G</strain>
        <tissue evidence="2">Leaf</tissue>
    </source>
</reference>
<accession>A0A5N6RFF7</accession>